<dbReference type="GO" id="GO:1990077">
    <property type="term" value="C:primosome complex"/>
    <property type="evidence" value="ECO:0007669"/>
    <property type="project" value="UniProtKB-UniRule"/>
</dbReference>
<dbReference type="InterPro" id="IPR041236">
    <property type="entry name" value="PriA_C"/>
</dbReference>
<feature type="binding site" evidence="12">
    <location>
        <position position="513"/>
    </location>
    <ligand>
        <name>Zn(2+)</name>
        <dbReference type="ChEBI" id="CHEBI:29105"/>
        <label>1</label>
    </ligand>
</feature>
<dbReference type="InterPro" id="IPR014001">
    <property type="entry name" value="Helicase_ATP-bd"/>
</dbReference>
<evidence type="ECO:0000256" key="5">
    <source>
        <dbReference type="ARBA" id="ARBA00022801"/>
    </source>
</evidence>
<dbReference type="EMBL" id="CP001791">
    <property type="protein sequence ID" value="ADH99199.1"/>
    <property type="molecule type" value="Genomic_DNA"/>
</dbReference>
<dbReference type="PANTHER" id="PTHR30580:SF0">
    <property type="entry name" value="PRIMOSOMAL PROTEIN N"/>
    <property type="match status" value="1"/>
</dbReference>
<dbReference type="HAMAP" id="MF_00983">
    <property type="entry name" value="PriA"/>
    <property type="match status" value="1"/>
</dbReference>
<dbReference type="InterPro" id="IPR011545">
    <property type="entry name" value="DEAD/DEAH_box_helicase_dom"/>
</dbReference>
<dbReference type="GO" id="GO:0006310">
    <property type="term" value="P:DNA recombination"/>
    <property type="evidence" value="ECO:0007669"/>
    <property type="project" value="InterPro"/>
</dbReference>
<dbReference type="EC" id="5.6.2.4" evidence="12"/>
<dbReference type="STRING" id="439292.Bsel_1691"/>
<dbReference type="FunFam" id="3.40.50.300:FF:000489">
    <property type="entry name" value="Primosome assembly protein PriA"/>
    <property type="match status" value="1"/>
</dbReference>
<comment type="catalytic activity">
    <reaction evidence="12">
        <text>Couples ATP hydrolysis with the unwinding of duplex DNA by translocating in the 3'-5' direction.</text>
        <dbReference type="EC" id="5.6.2.4"/>
    </reaction>
</comment>
<evidence type="ECO:0000256" key="4">
    <source>
        <dbReference type="ARBA" id="ARBA00022741"/>
    </source>
</evidence>
<keyword evidence="2 12" id="KW-0235">DNA replication</keyword>
<dbReference type="GO" id="GO:0016887">
    <property type="term" value="F:ATP hydrolysis activity"/>
    <property type="evidence" value="ECO:0007669"/>
    <property type="project" value="RHEA"/>
</dbReference>
<dbReference type="eggNOG" id="COG1198">
    <property type="taxonomic scope" value="Bacteria"/>
</dbReference>
<feature type="binding site" evidence="12">
    <location>
        <position position="522"/>
    </location>
    <ligand>
        <name>Zn(2+)</name>
        <dbReference type="ChEBI" id="CHEBI:29105"/>
        <label>2</label>
    </ligand>
</feature>
<dbReference type="SUPFAM" id="SSF52540">
    <property type="entry name" value="P-loop containing nucleoside triphosphate hydrolases"/>
    <property type="match status" value="2"/>
</dbReference>
<dbReference type="SMART" id="SM00487">
    <property type="entry name" value="DEXDc"/>
    <property type="match status" value="1"/>
</dbReference>
<keyword evidence="3 12" id="KW-0479">Metal-binding</keyword>
<keyword evidence="6 12" id="KW-0347">Helicase</keyword>
<dbReference type="GO" id="GO:0003677">
    <property type="term" value="F:DNA binding"/>
    <property type="evidence" value="ECO:0007669"/>
    <property type="project" value="UniProtKB-UniRule"/>
</dbReference>
<feature type="binding site" evidence="12">
    <location>
        <position position="543"/>
    </location>
    <ligand>
        <name>Zn(2+)</name>
        <dbReference type="ChEBI" id="CHEBI:29105"/>
        <label>2</label>
    </ligand>
</feature>
<dbReference type="FunFam" id="3.40.1440.60:FF:000001">
    <property type="entry name" value="Primosomal protein N"/>
    <property type="match status" value="1"/>
</dbReference>
<evidence type="ECO:0000256" key="2">
    <source>
        <dbReference type="ARBA" id="ARBA00022705"/>
    </source>
</evidence>
<dbReference type="Pfam" id="PF00271">
    <property type="entry name" value="Helicase_C"/>
    <property type="match status" value="1"/>
</dbReference>
<dbReference type="Pfam" id="PF00270">
    <property type="entry name" value="DEAD"/>
    <property type="match status" value="1"/>
</dbReference>
<keyword evidence="8 12" id="KW-0067">ATP-binding</keyword>
<dbReference type="Proteomes" id="UP000000271">
    <property type="component" value="Chromosome"/>
</dbReference>
<evidence type="ECO:0000256" key="6">
    <source>
        <dbReference type="ARBA" id="ARBA00022806"/>
    </source>
</evidence>
<dbReference type="HOGENOM" id="CLU_013353_3_1_9"/>
<gene>
    <name evidence="12" type="primary">priA</name>
    <name evidence="15" type="ordered locus">Bsel_1691</name>
</gene>
<keyword evidence="10 12" id="KW-0413">Isomerase</keyword>
<dbReference type="InterPro" id="IPR005259">
    <property type="entry name" value="PriA"/>
</dbReference>
<evidence type="ECO:0000313" key="16">
    <source>
        <dbReference type="Proteomes" id="UP000000271"/>
    </source>
</evidence>
<name>D6XTR3_BACIE</name>
<evidence type="ECO:0000256" key="9">
    <source>
        <dbReference type="ARBA" id="ARBA00023125"/>
    </source>
</evidence>
<comment type="cofactor">
    <cofactor evidence="12">
        <name>Zn(2+)</name>
        <dbReference type="ChEBI" id="CHEBI:29105"/>
    </cofactor>
    <text evidence="12">Binds 2 zinc ions per subunit.</text>
</comment>
<dbReference type="OrthoDB" id="9759544at2"/>
<evidence type="ECO:0000259" key="13">
    <source>
        <dbReference type="PROSITE" id="PS51192"/>
    </source>
</evidence>
<feature type="binding site" evidence="12">
    <location>
        <position position="540"/>
    </location>
    <ligand>
        <name>Zn(2+)</name>
        <dbReference type="ChEBI" id="CHEBI:29105"/>
        <label>2</label>
    </ligand>
</feature>
<dbReference type="KEGG" id="bse:Bsel_1691"/>
<dbReference type="InterPro" id="IPR040498">
    <property type="entry name" value="PriA_CRR"/>
</dbReference>
<feature type="binding site" evidence="12">
    <location>
        <position position="525"/>
    </location>
    <ligand>
        <name>Zn(2+)</name>
        <dbReference type="ChEBI" id="CHEBI:29105"/>
        <label>2</label>
    </ligand>
</feature>
<dbReference type="Pfam" id="PF18319">
    <property type="entry name" value="Zn_ribbon_PriA"/>
    <property type="match status" value="1"/>
</dbReference>
<organism evidence="15 16">
    <name type="scientific">Bacillus selenitireducens (strain ATCC 700615 / DSM 15326 / MLS10)</name>
    <dbReference type="NCBI Taxonomy" id="439292"/>
    <lineage>
        <taxon>Bacteria</taxon>
        <taxon>Bacillati</taxon>
        <taxon>Bacillota</taxon>
        <taxon>Bacilli</taxon>
        <taxon>Bacillales</taxon>
        <taxon>Bacillaceae</taxon>
        <taxon>Salisediminibacterium</taxon>
    </lineage>
</organism>
<feature type="binding site" evidence="12">
    <location>
        <position position="553"/>
    </location>
    <ligand>
        <name>Zn(2+)</name>
        <dbReference type="ChEBI" id="CHEBI:29105"/>
        <label>1</label>
    </ligand>
</feature>
<evidence type="ECO:0000256" key="3">
    <source>
        <dbReference type="ARBA" id="ARBA00022723"/>
    </source>
</evidence>
<evidence type="ECO:0000256" key="8">
    <source>
        <dbReference type="ARBA" id="ARBA00022840"/>
    </source>
</evidence>
<dbReference type="Pfam" id="PF18074">
    <property type="entry name" value="PriA_C"/>
    <property type="match status" value="1"/>
</dbReference>
<sequence length="808" mass="92097">MIVQVIVDVQAQQTDRLYDYRVPDEFVTIVRAGMRVIVPFGPRKVQGFVIRTSHTSTVPDDKLRAISDLTDLSPPLTDELLALSEWVRDHTVSYHISVLKSMLPAAMRAKYRKKLILKDDVMPDIPDQEQERIYGLMKDGEVADWDKWKKSASQDEQKQISAWISAGLVSVEPVVSTGETVKKLLHLCLIKEPHTDLESYAALEKRSPRQAEIVRALSAHDSKCLPVKELKAGSQMIRSLTEKGWVEKKEVSINRDPYSDRDFEKTHNRTLMPEQQEAFNRIVPAVHEARHEAFLIRGVTGSGKTEIYLQTIEQVLLKGKEAIMLVPEISLTPQMVTRFKERFGSRVAVLHSALSSGEKYDEWHRIRKGEVDVAVGARSAVFAPFEQIGIIIIDEEHEGSYKQEDNPRYHARDVALKRGELYNCPVILGSATPSLESYARAKKGVYTLIEMEKRVNDVQMPDVEIIDMKDELRSGNRSMFSEKLLEAMKQRIDKQEQIVLFLNRRGYSTFIMCRDCGFVAECPHCDISLTFHQSTNQLQCHYCGYHHTVPRQCPECTSESIRFFGTGTQKVEDELRQVLPDARVIRMDVDTTGKKGSHEKHLTAFGNHEADILLGTQMIAKGLDFPDITLVGVLAADSMLHLPDFRAGERTFQLLTQVSGRAGRHEKHGEVLVQTYTPDHYSIQDVVSHDYIGFFQKEMRMRKQAGYPPYYFLTLIHVSDESLDETVKATEAITRFLKEHLSDETKIYGPVASSIPRIKDRYRYQCMIKYKVEPKLTAVLQQVFVLFEGRLNKGGLQIAIDTNPNMML</sequence>
<proteinExistence type="inferred from homology"/>
<protein>
    <recommendedName>
        <fullName evidence="12">Replication restart protein PriA</fullName>
    </recommendedName>
    <alternativeName>
        <fullName evidence="12">ATP-dependent DNA helicase PriA</fullName>
        <ecNumber evidence="12">5.6.2.4</ecNumber>
    </alternativeName>
    <alternativeName>
        <fullName evidence="12">DNA 3'-5' helicase PriA</fullName>
    </alternativeName>
</protein>
<evidence type="ECO:0000256" key="11">
    <source>
        <dbReference type="ARBA" id="ARBA00048988"/>
    </source>
</evidence>
<accession>D6XTR3</accession>
<dbReference type="InterPro" id="IPR041222">
    <property type="entry name" value="PriA_3primeBD"/>
</dbReference>
<dbReference type="GO" id="GO:0006269">
    <property type="term" value="P:DNA replication, synthesis of primer"/>
    <property type="evidence" value="ECO:0007669"/>
    <property type="project" value="UniProtKB-KW"/>
</dbReference>
<evidence type="ECO:0000256" key="7">
    <source>
        <dbReference type="ARBA" id="ARBA00022833"/>
    </source>
</evidence>
<evidence type="ECO:0000256" key="1">
    <source>
        <dbReference type="ARBA" id="ARBA00022515"/>
    </source>
</evidence>
<reference evidence="15" key="1">
    <citation type="submission" date="2009-10" db="EMBL/GenBank/DDBJ databases">
        <title>Complete sequence of Bacillus selenitireducens MLS10.</title>
        <authorList>
            <consortium name="US DOE Joint Genome Institute"/>
            <person name="Lucas S."/>
            <person name="Copeland A."/>
            <person name="Lapidus A."/>
            <person name="Glavina del Rio T."/>
            <person name="Dalin E."/>
            <person name="Tice H."/>
            <person name="Bruce D."/>
            <person name="Goodwin L."/>
            <person name="Pitluck S."/>
            <person name="Sims D."/>
            <person name="Brettin T."/>
            <person name="Detter J.C."/>
            <person name="Han C."/>
            <person name="Larimer F."/>
            <person name="Land M."/>
            <person name="Hauser L."/>
            <person name="Kyrpides N."/>
            <person name="Ovchinnikova G."/>
            <person name="Stolz J."/>
        </authorList>
    </citation>
    <scope>NUCLEOTIDE SEQUENCE [LARGE SCALE GENOMIC DNA]</scope>
    <source>
        <strain evidence="15">MLS10</strain>
    </source>
</reference>
<dbReference type="Gene3D" id="3.40.50.300">
    <property type="entry name" value="P-loop containing nucleotide triphosphate hydrolases"/>
    <property type="match status" value="2"/>
</dbReference>
<dbReference type="GO" id="GO:0008270">
    <property type="term" value="F:zinc ion binding"/>
    <property type="evidence" value="ECO:0007669"/>
    <property type="project" value="UniProtKB-UniRule"/>
</dbReference>
<dbReference type="RefSeq" id="WP_013172623.1">
    <property type="nucleotide sequence ID" value="NC_014219.1"/>
</dbReference>
<dbReference type="CDD" id="cd18804">
    <property type="entry name" value="SF2_C_priA"/>
    <property type="match status" value="1"/>
</dbReference>
<dbReference type="CDD" id="cd17929">
    <property type="entry name" value="DEXHc_priA"/>
    <property type="match status" value="1"/>
</dbReference>
<keyword evidence="5 12" id="KW-0378">Hydrolase</keyword>
<dbReference type="InterPro" id="IPR001650">
    <property type="entry name" value="Helicase_C-like"/>
</dbReference>
<dbReference type="GO" id="GO:0006302">
    <property type="term" value="P:double-strand break repair"/>
    <property type="evidence" value="ECO:0007669"/>
    <property type="project" value="InterPro"/>
</dbReference>
<dbReference type="Gene3D" id="3.40.1440.60">
    <property type="entry name" value="PriA, 3(prime) DNA-binding domain"/>
    <property type="match status" value="1"/>
</dbReference>
<comment type="function">
    <text evidence="12">Initiates the restart of stalled replication forks, which reloads the replicative helicase on sites other than the origin of replication. Recognizes and binds to abandoned replication forks and remodels them to uncover a helicase loading site. Promotes assembly of the primosome at these replication forks.</text>
</comment>
<feature type="binding site" evidence="12">
    <location>
        <position position="516"/>
    </location>
    <ligand>
        <name>Zn(2+)</name>
        <dbReference type="ChEBI" id="CHEBI:29105"/>
        <label>1</label>
    </ligand>
</feature>
<dbReference type="Pfam" id="PF17764">
    <property type="entry name" value="PriA_3primeBD"/>
    <property type="match status" value="1"/>
</dbReference>
<comment type="subunit">
    <text evidence="12">Component of the replication restart primosome.</text>
</comment>
<keyword evidence="16" id="KW-1185">Reference proteome</keyword>
<dbReference type="GO" id="GO:0006270">
    <property type="term" value="P:DNA replication initiation"/>
    <property type="evidence" value="ECO:0007669"/>
    <property type="project" value="TreeGrafter"/>
</dbReference>
<dbReference type="SMART" id="SM00490">
    <property type="entry name" value="HELICc"/>
    <property type="match status" value="1"/>
</dbReference>
<dbReference type="PROSITE" id="PS51194">
    <property type="entry name" value="HELICASE_CTER"/>
    <property type="match status" value="1"/>
</dbReference>
<evidence type="ECO:0000313" key="15">
    <source>
        <dbReference type="EMBL" id="ADH99199.1"/>
    </source>
</evidence>
<dbReference type="PANTHER" id="PTHR30580">
    <property type="entry name" value="PRIMOSOMAL PROTEIN N"/>
    <property type="match status" value="1"/>
</dbReference>
<feature type="binding site" evidence="12">
    <location>
        <position position="556"/>
    </location>
    <ligand>
        <name>Zn(2+)</name>
        <dbReference type="ChEBI" id="CHEBI:29105"/>
        <label>1</label>
    </ligand>
</feature>
<dbReference type="InterPro" id="IPR027417">
    <property type="entry name" value="P-loop_NTPase"/>
</dbReference>
<dbReference type="NCBIfam" id="TIGR00595">
    <property type="entry name" value="priA"/>
    <property type="match status" value="1"/>
</dbReference>
<evidence type="ECO:0000256" key="12">
    <source>
        <dbReference type="HAMAP-Rule" id="MF_00983"/>
    </source>
</evidence>
<comment type="similarity">
    <text evidence="12">Belongs to the helicase family. PriA subfamily.</text>
</comment>
<feature type="domain" description="Helicase C-terminal" evidence="14">
    <location>
        <begin position="548"/>
        <end position="716"/>
    </location>
</feature>
<dbReference type="NCBIfam" id="NF004066">
    <property type="entry name" value="PRK05580.1-3"/>
    <property type="match status" value="1"/>
</dbReference>
<keyword evidence="7 12" id="KW-0862">Zinc</keyword>
<dbReference type="AlphaFoldDB" id="D6XTR3"/>
<comment type="catalytic activity">
    <reaction evidence="11 12">
        <text>ATP + H2O = ADP + phosphate + H(+)</text>
        <dbReference type="Rhea" id="RHEA:13065"/>
        <dbReference type="ChEBI" id="CHEBI:15377"/>
        <dbReference type="ChEBI" id="CHEBI:15378"/>
        <dbReference type="ChEBI" id="CHEBI:30616"/>
        <dbReference type="ChEBI" id="CHEBI:43474"/>
        <dbReference type="ChEBI" id="CHEBI:456216"/>
        <dbReference type="EC" id="5.6.2.4"/>
    </reaction>
</comment>
<dbReference type="InterPro" id="IPR042115">
    <property type="entry name" value="PriA_3primeBD_sf"/>
</dbReference>
<keyword evidence="4 12" id="KW-0547">Nucleotide-binding</keyword>
<feature type="domain" description="Helicase ATP-binding" evidence="13">
    <location>
        <begin position="285"/>
        <end position="451"/>
    </location>
</feature>
<keyword evidence="1 12" id="KW-0639">Primosome</keyword>
<evidence type="ECO:0000259" key="14">
    <source>
        <dbReference type="PROSITE" id="PS51194"/>
    </source>
</evidence>
<keyword evidence="9 12" id="KW-0238">DNA-binding</keyword>
<evidence type="ECO:0000256" key="10">
    <source>
        <dbReference type="ARBA" id="ARBA00023235"/>
    </source>
</evidence>
<dbReference type="PROSITE" id="PS51192">
    <property type="entry name" value="HELICASE_ATP_BIND_1"/>
    <property type="match status" value="1"/>
</dbReference>
<dbReference type="GO" id="GO:0005524">
    <property type="term" value="F:ATP binding"/>
    <property type="evidence" value="ECO:0007669"/>
    <property type="project" value="UniProtKB-UniRule"/>
</dbReference>
<dbReference type="GO" id="GO:0043138">
    <property type="term" value="F:3'-5' DNA helicase activity"/>
    <property type="evidence" value="ECO:0007669"/>
    <property type="project" value="UniProtKB-EC"/>
</dbReference>